<feature type="region of interest" description="Disordered" evidence="5">
    <location>
        <begin position="526"/>
        <end position="547"/>
    </location>
</feature>
<evidence type="ECO:0000256" key="1">
    <source>
        <dbReference type="ARBA" id="ARBA00004141"/>
    </source>
</evidence>
<evidence type="ECO:0000313" key="8">
    <source>
        <dbReference type="Proteomes" id="UP000027135"/>
    </source>
</evidence>
<evidence type="ECO:0000256" key="4">
    <source>
        <dbReference type="ARBA" id="ARBA00023136"/>
    </source>
</evidence>
<feature type="transmembrane region" description="Helical" evidence="6">
    <location>
        <begin position="97"/>
        <end position="120"/>
    </location>
</feature>
<feature type="transmembrane region" description="Helical" evidence="6">
    <location>
        <begin position="27"/>
        <end position="54"/>
    </location>
</feature>
<evidence type="ECO:0000256" key="3">
    <source>
        <dbReference type="ARBA" id="ARBA00022989"/>
    </source>
</evidence>
<dbReference type="Pfam" id="PF04103">
    <property type="entry name" value="CD20"/>
    <property type="match status" value="1"/>
</dbReference>
<accession>A0A067QRQ5</accession>
<keyword evidence="2 6" id="KW-0812">Transmembrane</keyword>
<protein>
    <recommendedName>
        <fullName evidence="9">Transmembrane protein</fullName>
    </recommendedName>
</protein>
<evidence type="ECO:0000256" key="5">
    <source>
        <dbReference type="SAM" id="MobiDB-lite"/>
    </source>
</evidence>
<keyword evidence="3 6" id="KW-1133">Transmembrane helix</keyword>
<comment type="subcellular location">
    <subcellularLocation>
        <location evidence="1">Membrane</location>
        <topology evidence="1">Multi-pass membrane protein</topology>
    </subcellularLocation>
</comment>
<dbReference type="AlphaFoldDB" id="A0A067QRQ5"/>
<evidence type="ECO:0000313" key="7">
    <source>
        <dbReference type="EMBL" id="KDR11402.1"/>
    </source>
</evidence>
<evidence type="ECO:0008006" key="9">
    <source>
        <dbReference type="Google" id="ProtNLM"/>
    </source>
</evidence>
<name>A0A067QRQ5_ZOONE</name>
<evidence type="ECO:0000256" key="6">
    <source>
        <dbReference type="SAM" id="Phobius"/>
    </source>
</evidence>
<dbReference type="InterPro" id="IPR007237">
    <property type="entry name" value="CD20-like"/>
</dbReference>
<dbReference type="eggNOG" id="ENOG502S8XI">
    <property type="taxonomic scope" value="Eukaryota"/>
</dbReference>
<dbReference type="InParanoid" id="A0A067QRQ5"/>
<dbReference type="OrthoDB" id="6628993at2759"/>
<keyword evidence="8" id="KW-1185">Reference proteome</keyword>
<dbReference type="GO" id="GO:0016020">
    <property type="term" value="C:membrane"/>
    <property type="evidence" value="ECO:0007669"/>
    <property type="project" value="UniProtKB-SubCell"/>
</dbReference>
<keyword evidence="4 6" id="KW-0472">Membrane</keyword>
<sequence>MEEIYVVKVRTEPDPARLYPSERRYSALTVGGLGAVHLLLAATSLLLGGLGLALQSHSCWTGRYGGGLWLGLAAGAAGIAGILAWRRWYVDNNIRWFFMCSTVAAATSLLCFVITAAALATVEEQRSNHELYRSIYYDQGLVHRQNIPEQSININDIKELPSEVLHGSEQNDGNQEAQGHVKDTMKVPQSFYNSAVINKGDPGQNIKDNSEQVIILGTSEHSHDDIQRNASHHTSENVKSKNHLIQTGTASRNIIQNLEEVAIGIVNTTEASEYQYSAIWTPTEENLEIENGQVLSEYPDSGERRNCGLALNDSTTKCEGLLGTNVRNERRNESTYTMQITNIKTNQTNNVFIKSSSNHDPKLSPPSISGGWFNGPKTSAIHYPKEELLDNGEGHQKTAVIEDEQMHPKIYNHDETQDMTTIPSINYESQDEDNVSEIIHNLNNSNQELSKFLSSKLMLEQEPPTPEYEKSPSAREVRTVVAINILVASALELAWSLLSASIAWKGMKNCYPHENISNTCERNIEGLERSLPPPPPPSNDAYTSDKGHHKIDGITRKPDIISNHQHRHPGNSVHFSAVQNKNGVNRFHVINTESERINIEPYLPMEESTMEYQERVHRFLASNNIANNTCDSAS</sequence>
<dbReference type="Proteomes" id="UP000027135">
    <property type="component" value="Unassembled WGS sequence"/>
</dbReference>
<proteinExistence type="predicted"/>
<organism evidence="7 8">
    <name type="scientific">Zootermopsis nevadensis</name>
    <name type="common">Dampwood termite</name>
    <dbReference type="NCBI Taxonomy" id="136037"/>
    <lineage>
        <taxon>Eukaryota</taxon>
        <taxon>Metazoa</taxon>
        <taxon>Ecdysozoa</taxon>
        <taxon>Arthropoda</taxon>
        <taxon>Hexapoda</taxon>
        <taxon>Insecta</taxon>
        <taxon>Pterygota</taxon>
        <taxon>Neoptera</taxon>
        <taxon>Polyneoptera</taxon>
        <taxon>Dictyoptera</taxon>
        <taxon>Blattodea</taxon>
        <taxon>Blattoidea</taxon>
        <taxon>Termitoidae</taxon>
        <taxon>Termopsidae</taxon>
        <taxon>Zootermopsis</taxon>
    </lineage>
</organism>
<evidence type="ECO:0000256" key="2">
    <source>
        <dbReference type="ARBA" id="ARBA00022692"/>
    </source>
</evidence>
<reference evidence="7 8" key="1">
    <citation type="journal article" date="2014" name="Nat. Commun.">
        <title>Molecular traces of alternative social organization in a termite genome.</title>
        <authorList>
            <person name="Terrapon N."/>
            <person name="Li C."/>
            <person name="Robertson H.M."/>
            <person name="Ji L."/>
            <person name="Meng X."/>
            <person name="Booth W."/>
            <person name="Chen Z."/>
            <person name="Childers C.P."/>
            <person name="Glastad K.M."/>
            <person name="Gokhale K."/>
            <person name="Gowin J."/>
            <person name="Gronenberg W."/>
            <person name="Hermansen R.A."/>
            <person name="Hu H."/>
            <person name="Hunt B.G."/>
            <person name="Huylmans A.K."/>
            <person name="Khalil S.M."/>
            <person name="Mitchell R.D."/>
            <person name="Munoz-Torres M.C."/>
            <person name="Mustard J.A."/>
            <person name="Pan H."/>
            <person name="Reese J.T."/>
            <person name="Scharf M.E."/>
            <person name="Sun F."/>
            <person name="Vogel H."/>
            <person name="Xiao J."/>
            <person name="Yang W."/>
            <person name="Yang Z."/>
            <person name="Yang Z."/>
            <person name="Zhou J."/>
            <person name="Zhu J."/>
            <person name="Brent C.S."/>
            <person name="Elsik C.G."/>
            <person name="Goodisman M.A."/>
            <person name="Liberles D.A."/>
            <person name="Roe R.M."/>
            <person name="Vargo E.L."/>
            <person name="Vilcinskas A."/>
            <person name="Wang J."/>
            <person name="Bornberg-Bauer E."/>
            <person name="Korb J."/>
            <person name="Zhang G."/>
            <person name="Liebig J."/>
        </authorList>
    </citation>
    <scope>NUCLEOTIDE SEQUENCE [LARGE SCALE GENOMIC DNA]</scope>
    <source>
        <tissue evidence="7">Whole organism</tissue>
    </source>
</reference>
<gene>
    <name evidence="7" type="ORF">L798_14034</name>
</gene>
<dbReference type="EMBL" id="KK853098">
    <property type="protein sequence ID" value="KDR11402.1"/>
    <property type="molecule type" value="Genomic_DNA"/>
</dbReference>
<feature type="transmembrane region" description="Helical" evidence="6">
    <location>
        <begin position="66"/>
        <end position="85"/>
    </location>
</feature>